<keyword evidence="1" id="KW-0547">Nucleotide-binding</keyword>
<protein>
    <recommendedName>
        <fullName evidence="3">Molybdopterin synthase sulfur carrier subunit</fullName>
    </recommendedName>
</protein>
<dbReference type="UniPathway" id="UPA00344"/>
<evidence type="ECO:0000256" key="1">
    <source>
        <dbReference type="ARBA" id="ARBA00022741"/>
    </source>
</evidence>
<sequence>MKILYFAWVRDKIGLDSEEFDLPSEIVTAGEFIEWFKTRGDSYAEVIGASDTVKMAINQEYAGPENAISNEDEVALFPPVTGGKY</sequence>
<dbReference type="InterPro" id="IPR044672">
    <property type="entry name" value="MOCS2A"/>
</dbReference>
<reference evidence="2" key="1">
    <citation type="submission" date="2018-05" db="EMBL/GenBank/DDBJ databases">
        <authorList>
            <person name="Lanie J.A."/>
            <person name="Ng W.-L."/>
            <person name="Kazmierczak K.M."/>
            <person name="Andrzejewski T.M."/>
            <person name="Davidsen T.M."/>
            <person name="Wayne K.J."/>
            <person name="Tettelin H."/>
            <person name="Glass J.I."/>
            <person name="Rusch D."/>
            <person name="Podicherti R."/>
            <person name="Tsui H.-C.T."/>
            <person name="Winkler M.E."/>
        </authorList>
    </citation>
    <scope>NUCLEOTIDE SEQUENCE</scope>
</reference>
<dbReference type="InterPro" id="IPR012675">
    <property type="entry name" value="Beta-grasp_dom_sf"/>
</dbReference>
<dbReference type="PANTHER" id="PTHR33359">
    <property type="entry name" value="MOLYBDOPTERIN SYNTHASE SULFUR CARRIER SUBUNIT"/>
    <property type="match status" value="1"/>
</dbReference>
<evidence type="ECO:0000313" key="2">
    <source>
        <dbReference type="EMBL" id="SVA34154.1"/>
    </source>
</evidence>
<dbReference type="CDD" id="cd00754">
    <property type="entry name" value="Ubl_MoaD"/>
    <property type="match status" value="1"/>
</dbReference>
<dbReference type="Gene3D" id="3.10.20.30">
    <property type="match status" value="1"/>
</dbReference>
<gene>
    <name evidence="2" type="ORF">METZ01_LOCUS87008</name>
</gene>
<dbReference type="GO" id="GO:1990133">
    <property type="term" value="C:molybdopterin adenylyltransferase complex"/>
    <property type="evidence" value="ECO:0007669"/>
    <property type="project" value="TreeGrafter"/>
</dbReference>
<organism evidence="2">
    <name type="scientific">marine metagenome</name>
    <dbReference type="NCBI Taxonomy" id="408172"/>
    <lineage>
        <taxon>unclassified sequences</taxon>
        <taxon>metagenomes</taxon>
        <taxon>ecological metagenomes</taxon>
    </lineage>
</organism>
<dbReference type="Pfam" id="PF02597">
    <property type="entry name" value="ThiS"/>
    <property type="match status" value="1"/>
</dbReference>
<evidence type="ECO:0008006" key="3">
    <source>
        <dbReference type="Google" id="ProtNLM"/>
    </source>
</evidence>
<dbReference type="NCBIfam" id="TIGR01682">
    <property type="entry name" value="moaD"/>
    <property type="match status" value="1"/>
</dbReference>
<dbReference type="SUPFAM" id="SSF54285">
    <property type="entry name" value="MoaD/ThiS"/>
    <property type="match status" value="1"/>
</dbReference>
<proteinExistence type="predicted"/>
<dbReference type="GO" id="GO:0000166">
    <property type="term" value="F:nucleotide binding"/>
    <property type="evidence" value="ECO:0007669"/>
    <property type="project" value="UniProtKB-KW"/>
</dbReference>
<dbReference type="AlphaFoldDB" id="A0A381V1R8"/>
<dbReference type="InterPro" id="IPR003749">
    <property type="entry name" value="ThiS/MoaD-like"/>
</dbReference>
<accession>A0A381V1R8</accession>
<dbReference type="PANTHER" id="PTHR33359:SF1">
    <property type="entry name" value="MOLYBDOPTERIN SYNTHASE SULFUR CARRIER SUBUNIT"/>
    <property type="match status" value="1"/>
</dbReference>
<name>A0A381V1R8_9ZZZZ</name>
<dbReference type="EMBL" id="UINC01007586">
    <property type="protein sequence ID" value="SVA34154.1"/>
    <property type="molecule type" value="Genomic_DNA"/>
</dbReference>
<dbReference type="GO" id="GO:0006777">
    <property type="term" value="P:Mo-molybdopterin cofactor biosynthetic process"/>
    <property type="evidence" value="ECO:0007669"/>
    <property type="project" value="InterPro"/>
</dbReference>
<dbReference type="InterPro" id="IPR016155">
    <property type="entry name" value="Mopterin_synth/thiamin_S_b"/>
</dbReference>